<comment type="caution">
    <text evidence="1">The sequence shown here is derived from an EMBL/GenBank/DDBJ whole genome shotgun (WGS) entry which is preliminary data.</text>
</comment>
<dbReference type="EMBL" id="JAMZDY010000001">
    <property type="protein sequence ID" value="MCP2370808.1"/>
    <property type="molecule type" value="Genomic_DNA"/>
</dbReference>
<dbReference type="OrthoDB" id="5006526at2"/>
<protein>
    <submittedName>
        <fullName evidence="1">Uncharacterized protein</fullName>
    </submittedName>
</protein>
<proteinExistence type="predicted"/>
<sequence length="127" mass="13638">MNTTHCEFSASDFTATAVSSSAGRIVHVTGFGLCPTSGWELSLVAANPGVVPHPESLWLELRERAPRGRRRRALVDTPVEAIIEGSQATEVVIRFAWREPFSVPVVEVVPNGRSDAATRRAAASVVS</sequence>
<name>A0A9X2KAX4_9MICO</name>
<dbReference type="RefSeq" id="WP_156999202.1">
    <property type="nucleotide sequence ID" value="NZ_BAAANU010000024.1"/>
</dbReference>
<dbReference type="Proteomes" id="UP001139722">
    <property type="component" value="Unassembled WGS sequence"/>
</dbReference>
<evidence type="ECO:0000313" key="1">
    <source>
        <dbReference type="EMBL" id="MCP2370808.1"/>
    </source>
</evidence>
<gene>
    <name evidence="1" type="ORF">BJ978_001484</name>
</gene>
<organism evidence="1 2">
    <name type="scientific">Agromyces terreus</name>
    <dbReference type="NCBI Taxonomy" id="424795"/>
    <lineage>
        <taxon>Bacteria</taxon>
        <taxon>Bacillati</taxon>
        <taxon>Actinomycetota</taxon>
        <taxon>Actinomycetes</taxon>
        <taxon>Micrococcales</taxon>
        <taxon>Microbacteriaceae</taxon>
        <taxon>Agromyces</taxon>
    </lineage>
</organism>
<keyword evidence="2" id="KW-1185">Reference proteome</keyword>
<evidence type="ECO:0000313" key="2">
    <source>
        <dbReference type="Proteomes" id="UP001139722"/>
    </source>
</evidence>
<dbReference type="AlphaFoldDB" id="A0A9X2KAX4"/>
<accession>A0A9X2KAX4</accession>
<reference evidence="1" key="1">
    <citation type="submission" date="2022-06" db="EMBL/GenBank/DDBJ databases">
        <title>Sequencing the genomes of 1000 actinobacteria strains.</title>
        <authorList>
            <person name="Klenk H.-P."/>
        </authorList>
    </citation>
    <scope>NUCLEOTIDE SEQUENCE</scope>
    <source>
        <strain evidence="1">DSM 22016</strain>
    </source>
</reference>